<protein>
    <submittedName>
        <fullName evidence="3">Uncharacterized protein</fullName>
    </submittedName>
</protein>
<feature type="compositionally biased region" description="Polar residues" evidence="1">
    <location>
        <begin position="218"/>
        <end position="237"/>
    </location>
</feature>
<feature type="compositionally biased region" description="Basic and acidic residues" evidence="1">
    <location>
        <begin position="87"/>
        <end position="96"/>
    </location>
</feature>
<evidence type="ECO:0000256" key="1">
    <source>
        <dbReference type="SAM" id="MobiDB-lite"/>
    </source>
</evidence>
<feature type="compositionally biased region" description="Basic and acidic residues" evidence="1">
    <location>
        <begin position="171"/>
        <end position="180"/>
    </location>
</feature>
<dbReference type="AlphaFoldDB" id="A0A7I4Z690"/>
<feature type="compositionally biased region" description="Basic and acidic residues" evidence="1">
    <location>
        <begin position="53"/>
        <end position="62"/>
    </location>
</feature>
<dbReference type="WBParaSite" id="HCON_00192640-00001">
    <property type="protein sequence ID" value="HCON_00192640-00001"/>
    <property type="gene ID" value="HCON_00192640"/>
</dbReference>
<dbReference type="OrthoDB" id="10509075at2759"/>
<name>A0A7I4Z690_HAECO</name>
<keyword evidence="2" id="KW-1185">Reference proteome</keyword>
<feature type="region of interest" description="Disordered" evidence="1">
    <location>
        <begin position="47"/>
        <end position="277"/>
    </location>
</feature>
<feature type="compositionally biased region" description="Basic residues" evidence="1">
    <location>
        <begin position="267"/>
        <end position="277"/>
    </location>
</feature>
<organism evidence="2 3">
    <name type="scientific">Haemonchus contortus</name>
    <name type="common">Barber pole worm</name>
    <dbReference type="NCBI Taxonomy" id="6289"/>
    <lineage>
        <taxon>Eukaryota</taxon>
        <taxon>Metazoa</taxon>
        <taxon>Ecdysozoa</taxon>
        <taxon>Nematoda</taxon>
        <taxon>Chromadorea</taxon>
        <taxon>Rhabditida</taxon>
        <taxon>Rhabditina</taxon>
        <taxon>Rhabditomorpha</taxon>
        <taxon>Strongyloidea</taxon>
        <taxon>Trichostrongylidae</taxon>
        <taxon>Haemonchus</taxon>
    </lineage>
</organism>
<evidence type="ECO:0000313" key="3">
    <source>
        <dbReference type="WBParaSite" id="HCON_00192640-00001"/>
    </source>
</evidence>
<accession>A0A7I4Z690</accession>
<reference evidence="3" key="1">
    <citation type="submission" date="2020-12" db="UniProtKB">
        <authorList>
            <consortium name="WormBaseParasite"/>
        </authorList>
    </citation>
    <scope>IDENTIFICATION</scope>
    <source>
        <strain evidence="3">MHco3</strain>
    </source>
</reference>
<evidence type="ECO:0000313" key="2">
    <source>
        <dbReference type="Proteomes" id="UP000025227"/>
    </source>
</evidence>
<sequence length="277" mass="30049">MMYWFLLLLIPVALIVIAVTIYFCYRSSSTEKTTHVKSESDSVAVESRVWSPVKRESNRKGGTESVEETPRKLRGLSSVEGSQVDQLRSHRDDTPKSQETTSKSPILHTCKDRSQGSEMALDETMGSSLMEHATQENELKSSAAKSKQQSAQFATNPLRSAETIEPPGKGVKHETKKEAAQQKPFSPMVATTQTMSVTPTTLTGTGSSATSSGFKNPYASSSQTSFPNAARSTTNVLMSEDAGKTPPMPRSPRSGSFESMFTGEKKSTKKHSGKVGV</sequence>
<proteinExistence type="predicted"/>
<feature type="compositionally biased region" description="Low complexity" evidence="1">
    <location>
        <begin position="194"/>
        <end position="213"/>
    </location>
</feature>
<dbReference type="Proteomes" id="UP000025227">
    <property type="component" value="Unplaced"/>
</dbReference>
<feature type="compositionally biased region" description="Low complexity" evidence="1">
    <location>
        <begin position="140"/>
        <end position="152"/>
    </location>
</feature>